<reference evidence="2" key="1">
    <citation type="submission" date="2020-05" db="UniProtKB">
        <authorList>
            <consortium name="EnsemblMetazoa"/>
        </authorList>
    </citation>
    <scope>IDENTIFICATION</scope>
    <source>
        <strain evidence="2">USDA</strain>
    </source>
</reference>
<evidence type="ECO:0000313" key="3">
    <source>
        <dbReference type="Proteomes" id="UP000095300"/>
    </source>
</evidence>
<dbReference type="EnsemblMetazoa" id="SCAU000948-RA">
    <property type="protein sequence ID" value="SCAU000948-PA"/>
    <property type="gene ID" value="SCAU000948"/>
</dbReference>
<feature type="signal peptide" evidence="1">
    <location>
        <begin position="1"/>
        <end position="21"/>
    </location>
</feature>
<proteinExistence type="predicted"/>
<gene>
    <name evidence="2" type="primary">106080487</name>
</gene>
<sequence>MAKLWILTVFAVAALAQVSLAADLGEALNMNIREQLRLYDIFAKDPEAAKYSEDLKKLIQITEGALKTESVQEKEQTINTIDKNFNEEFNKWVGAKLEHAQVNDDIHAAITFYSGLLQKATPHEEEIKKTLSTLENLLKETNLKEKEDKFLGLTKTFSPEFEKFLKESSLPEVNQTLKKTAAFFATLLEQKEGKYEKEIADLKAKTEAALADSVSIDEKNKVLSEVSLTADKDLNDYLAKKNIELA</sequence>
<keyword evidence="1" id="KW-0732">Signal</keyword>
<evidence type="ECO:0000313" key="2">
    <source>
        <dbReference type="EnsemblMetazoa" id="SCAU000948-PA"/>
    </source>
</evidence>
<name>A0A1I8NPP2_STOCA</name>
<accession>A0A1I8NPP2</accession>
<dbReference type="KEGG" id="scac:106080487"/>
<dbReference type="OrthoDB" id="7833680at2759"/>
<dbReference type="VEuPathDB" id="VectorBase:SCAU000948"/>
<keyword evidence="3" id="KW-1185">Reference proteome</keyword>
<evidence type="ECO:0000256" key="1">
    <source>
        <dbReference type="SAM" id="SignalP"/>
    </source>
</evidence>
<dbReference type="AlphaFoldDB" id="A0A1I8NPP2"/>
<organism evidence="2 3">
    <name type="scientific">Stomoxys calcitrans</name>
    <name type="common">Stable fly</name>
    <name type="synonym">Conops calcitrans</name>
    <dbReference type="NCBI Taxonomy" id="35570"/>
    <lineage>
        <taxon>Eukaryota</taxon>
        <taxon>Metazoa</taxon>
        <taxon>Ecdysozoa</taxon>
        <taxon>Arthropoda</taxon>
        <taxon>Hexapoda</taxon>
        <taxon>Insecta</taxon>
        <taxon>Pterygota</taxon>
        <taxon>Neoptera</taxon>
        <taxon>Endopterygota</taxon>
        <taxon>Diptera</taxon>
        <taxon>Brachycera</taxon>
        <taxon>Muscomorpha</taxon>
        <taxon>Muscoidea</taxon>
        <taxon>Muscidae</taxon>
        <taxon>Stomoxys</taxon>
    </lineage>
</organism>
<protein>
    <submittedName>
        <fullName evidence="2">Uncharacterized protein</fullName>
    </submittedName>
</protein>
<feature type="chain" id="PRO_5009325283" evidence="1">
    <location>
        <begin position="22"/>
        <end position="246"/>
    </location>
</feature>
<dbReference type="Proteomes" id="UP000095300">
    <property type="component" value="Unassembled WGS sequence"/>
</dbReference>